<gene>
    <name evidence="1" type="ORF">N44_02865</name>
</gene>
<protein>
    <recommendedName>
        <fullName evidence="3">DUF1822 family protein</fullName>
    </recommendedName>
</protein>
<evidence type="ECO:0000313" key="1">
    <source>
        <dbReference type="EMBL" id="GAL94285.1"/>
    </source>
</evidence>
<name>A0A0A1VX18_MICAE</name>
<dbReference type="EMBL" id="BBPA01000053">
    <property type="protein sequence ID" value="GAL94285.1"/>
    <property type="molecule type" value="Genomic_DNA"/>
</dbReference>
<accession>A0A0A1VX18</accession>
<dbReference type="InterPro" id="IPR014951">
    <property type="entry name" value="DUF1822"/>
</dbReference>
<organism evidence="1 2">
    <name type="scientific">Microcystis aeruginosa NIES-44</name>
    <dbReference type="NCBI Taxonomy" id="449439"/>
    <lineage>
        <taxon>Bacteria</taxon>
        <taxon>Bacillati</taxon>
        <taxon>Cyanobacteriota</taxon>
        <taxon>Cyanophyceae</taxon>
        <taxon>Oscillatoriophycideae</taxon>
        <taxon>Chroococcales</taxon>
        <taxon>Microcystaceae</taxon>
        <taxon>Microcystis</taxon>
    </lineage>
</organism>
<evidence type="ECO:0000313" key="2">
    <source>
        <dbReference type="Proteomes" id="UP000030321"/>
    </source>
</evidence>
<dbReference type="AlphaFoldDB" id="A0A0A1VX18"/>
<dbReference type="RefSeq" id="WP_045360284.1">
    <property type="nucleotide sequence ID" value="NZ_BBPA01000053.1"/>
</dbReference>
<sequence>MKVNLDILQQINPKSLWLTFSETEIKQARSILGQYSNQTAKNQALINYLVQICLSNWLKDNLDCSLQITPKNHQYLWEFINGFTWQIQDKKVTTIPSQAIDIEGLTIEQEWVDIPDLAADFYLGVQVDLAEKFLNIWGFISRQDVKNLAEYDPIYHQYYLDSEQIIDDLDILWQSCLEGESEKGKLESLANLSPATAENLIKKLGQVSPYSPRLDISFQQWLALLNNQQWREKLYQQRLEVIPTKLSQWLQGIISEKWQEILNTIDSYRPINPGFLLAAEKISSRESPTDIQREIRQLYASQKEVEFSEHLTPEEALAKLQHQTQDDTIRWQAAEYLWNIDPHYPNAAIRKMLDVGSQLMGYKIALMVGVLSTSDQRIAVLIRAYAMDNFAKLPPGLSLQISDEIGQLIPGLEAIAREKPLDSYLQLYFLADADDRFNVNLSLGDSSITEQFSI</sequence>
<proteinExistence type="predicted"/>
<evidence type="ECO:0008006" key="3">
    <source>
        <dbReference type="Google" id="ProtNLM"/>
    </source>
</evidence>
<reference evidence="2" key="1">
    <citation type="journal article" date="2015" name="Genome">
        <title>Whole Genome Sequence of the Non-Microcystin-Producing Microcystis aeruginosa Strain NIES-44.</title>
        <authorList>
            <person name="Okano K."/>
            <person name="Miyata N."/>
            <person name="Ozaki Y."/>
        </authorList>
    </citation>
    <scope>NUCLEOTIDE SEQUENCE [LARGE SCALE GENOMIC DNA]</scope>
    <source>
        <strain evidence="2">NIES-44</strain>
    </source>
</reference>
<dbReference type="Proteomes" id="UP000030321">
    <property type="component" value="Unassembled WGS sequence"/>
</dbReference>
<comment type="caution">
    <text evidence="1">The sequence shown here is derived from an EMBL/GenBank/DDBJ whole genome shotgun (WGS) entry which is preliminary data.</text>
</comment>
<dbReference type="Pfam" id="PF08852">
    <property type="entry name" value="DUF1822"/>
    <property type="match status" value="1"/>
</dbReference>